<dbReference type="Proteomes" id="UP000055854">
    <property type="component" value="Unassembled WGS sequence"/>
</dbReference>
<proteinExistence type="predicted"/>
<evidence type="ECO:0008006" key="3">
    <source>
        <dbReference type="Google" id="ProtNLM"/>
    </source>
</evidence>
<protein>
    <recommendedName>
        <fullName evidence="3">DUF2184 domain-containing protein</fullName>
    </recommendedName>
</protein>
<dbReference type="AlphaFoldDB" id="A0A109HRU7"/>
<name>A0A109HRU7_XANCT</name>
<dbReference type="InterPro" id="IPR020049">
    <property type="entry name" value="Major_capsid-like"/>
</dbReference>
<reference evidence="1 2" key="1">
    <citation type="submission" date="2015-11" db="EMBL/GenBank/DDBJ databases">
        <title>Long Read and Single Molecule DNA Sequencing Simplifies Genome Assembly and TAL Effector Gene Analysis of Xanthomonas translucens.</title>
        <authorList>
            <person name="Peng Z."/>
            <person name="Hu Y."/>
            <person name="Xie J."/>
            <person name="Potnis N."/>
            <person name="Akhunova A."/>
            <person name="Jones J."/>
            <person name="Liu Z."/>
            <person name="White F."/>
            <person name="Liu S."/>
        </authorList>
    </citation>
    <scope>NUCLEOTIDE SEQUENCE [LARGE SCALE GENOMIC DNA]</scope>
    <source>
        <strain evidence="1 2">B1</strain>
    </source>
</reference>
<gene>
    <name evidence="1" type="ORF">ATB53_00225</name>
</gene>
<dbReference type="RefSeq" id="WP_060747611.1">
    <property type="nucleotide sequence ID" value="NZ_LNTA01000001.1"/>
</dbReference>
<dbReference type="Pfam" id="PF09950">
    <property type="entry name" value="Major_capside"/>
    <property type="match status" value="1"/>
</dbReference>
<dbReference type="PIRSF" id="PIRSF029202">
    <property type="entry name" value="UCP029202"/>
    <property type="match status" value="1"/>
</dbReference>
<evidence type="ECO:0000313" key="2">
    <source>
        <dbReference type="Proteomes" id="UP000055854"/>
    </source>
</evidence>
<comment type="caution">
    <text evidence="1">The sequence shown here is derived from an EMBL/GenBank/DDBJ whole genome shotgun (WGS) entry which is preliminary data.</text>
</comment>
<dbReference type="EMBL" id="LNTA01000001">
    <property type="protein sequence ID" value="KWV17141.1"/>
    <property type="molecule type" value="Genomic_DNA"/>
</dbReference>
<evidence type="ECO:0000313" key="1">
    <source>
        <dbReference type="EMBL" id="KWV17141.1"/>
    </source>
</evidence>
<organism evidence="1 2">
    <name type="scientific">Xanthomonas campestris pv. translucens</name>
    <dbReference type="NCBI Taxonomy" id="343"/>
    <lineage>
        <taxon>Bacteria</taxon>
        <taxon>Pseudomonadati</taxon>
        <taxon>Pseudomonadota</taxon>
        <taxon>Gammaproteobacteria</taxon>
        <taxon>Lysobacterales</taxon>
        <taxon>Lysobacteraceae</taxon>
        <taxon>Xanthomonas</taxon>
        <taxon>Xanthomonas translucens group</taxon>
    </lineage>
</organism>
<sequence length="315" mass="33868">MQALPLFDAQSALGFVVAQTSIIEPGVYRTVYPDIQYTGLIPVDTSGSEFATSVTYYSQDQYGKADWINGNADDIPKAGTNRSQFQTGVHLAGIGYGYGWQEIGRAQLLGINLPTEDAAAARRASEEMVDRVALLGDTAKGFTGLFNATNVTPVAAPAGAWGTLLVAGTATSDQIVADMNAALMNVFNGTNTTAIADRLLLPWSKFMLISTKKMSDYSDMTVLQYFLANNVYTATTGQSLTVRGLRGLDNAGAGGVARMIAYRYDANVLKLHMPMPHRFLPVYQSGPMRWDVPGVMSLGGLDVRLPKQVVYVDGI</sequence>
<accession>A0A109HRU7</accession>